<organism evidence="2 3">
    <name type="scientific">Haloferax larsenii</name>
    <dbReference type="NCBI Taxonomy" id="302484"/>
    <lineage>
        <taxon>Archaea</taxon>
        <taxon>Methanobacteriati</taxon>
        <taxon>Methanobacteriota</taxon>
        <taxon>Stenosarchaea group</taxon>
        <taxon>Halobacteria</taxon>
        <taxon>Halobacteriales</taxon>
        <taxon>Haloferacaceae</taxon>
        <taxon>Haloferax</taxon>
    </lineage>
</organism>
<accession>A0A1H7LCD9</accession>
<keyword evidence="1" id="KW-1133">Transmembrane helix</keyword>
<dbReference type="OrthoDB" id="51620at2157"/>
<reference evidence="2 3" key="1">
    <citation type="submission" date="2016-10" db="EMBL/GenBank/DDBJ databases">
        <authorList>
            <person name="de Groot N.N."/>
        </authorList>
    </citation>
    <scope>NUCLEOTIDE SEQUENCE [LARGE SCALE GENOMIC DNA]</scope>
    <source>
        <strain evidence="2 3">CDM_5</strain>
    </source>
</reference>
<dbReference type="PANTHER" id="PTHR38139">
    <property type="entry name" value="GATE DOMAIN-CONTAINING PROTEIN"/>
    <property type="match status" value="1"/>
</dbReference>
<feature type="transmembrane region" description="Helical" evidence="1">
    <location>
        <begin position="125"/>
        <end position="151"/>
    </location>
</feature>
<proteinExistence type="predicted"/>
<evidence type="ECO:0000313" key="3">
    <source>
        <dbReference type="Proteomes" id="UP000183894"/>
    </source>
</evidence>
<dbReference type="Proteomes" id="UP000183894">
    <property type="component" value="Unassembled WGS sequence"/>
</dbReference>
<evidence type="ECO:0000313" key="2">
    <source>
        <dbReference type="EMBL" id="SEK96538.1"/>
    </source>
</evidence>
<sequence>MQPSAFLPILFEVLPRVARIAVYIALGVFAANLVVAFGLVERIAGLSRYLTGPANLPDEVGTAIVTTAASTTAGYGMLAEYRESGVLDDRATLVAVTINTFFGFVQHIFTFYWPVLIPILGQEVGFMYVGARAAIALAITLTGVVAGAVLLSERNVDSTAVVQTDGAGEVGEEEQSLRSMLEEAGRKTWKTLRRIVPRLAIVYVLVTLLLRTTDLESFTALASPLTNLVGLPGAAVPIVVAFAFDTTAGAAAIAPAIGQTFTPKQAVATMLIGGIISFAVSTFKRSIPFQYGIWGPEFGSKVIAVNTGLKIVFIALAVAVLVV</sequence>
<dbReference type="AlphaFoldDB" id="A0A1H7LCD9"/>
<keyword evidence="1" id="KW-0472">Membrane</keyword>
<feature type="transmembrane region" description="Helical" evidence="1">
    <location>
        <begin position="91"/>
        <end position="113"/>
    </location>
</feature>
<feature type="transmembrane region" description="Helical" evidence="1">
    <location>
        <begin position="195"/>
        <end position="213"/>
    </location>
</feature>
<gene>
    <name evidence="2" type="ORF">SAMN04488691_102282</name>
</gene>
<feature type="transmembrane region" description="Helical" evidence="1">
    <location>
        <begin position="20"/>
        <end position="40"/>
    </location>
</feature>
<feature type="transmembrane region" description="Helical" evidence="1">
    <location>
        <begin position="60"/>
        <end position="79"/>
    </location>
</feature>
<protein>
    <recommendedName>
        <fullName evidence="4">Nucleoside recognition</fullName>
    </recommendedName>
</protein>
<evidence type="ECO:0008006" key="4">
    <source>
        <dbReference type="Google" id="ProtNLM"/>
    </source>
</evidence>
<feature type="transmembrane region" description="Helical" evidence="1">
    <location>
        <begin position="303"/>
        <end position="322"/>
    </location>
</feature>
<dbReference type="PANTHER" id="PTHR38139:SF1">
    <property type="entry name" value="NUCLEOSIDE TRANSPORTER_FEOB GTPASE GATE DOMAIN-CONTAINING PROTEIN"/>
    <property type="match status" value="1"/>
</dbReference>
<dbReference type="EMBL" id="FOAD01000002">
    <property type="protein sequence ID" value="SEK96538.1"/>
    <property type="molecule type" value="Genomic_DNA"/>
</dbReference>
<feature type="transmembrane region" description="Helical" evidence="1">
    <location>
        <begin position="233"/>
        <end position="254"/>
    </location>
</feature>
<dbReference type="InterPro" id="IPR038880">
    <property type="entry name" value="MJ0871-like"/>
</dbReference>
<keyword evidence="1" id="KW-0812">Transmembrane</keyword>
<name>A0A1H7LCD9_HALLR</name>
<dbReference type="RefSeq" id="WP_074792894.1">
    <property type="nucleotide sequence ID" value="NZ_FOAD01000002.1"/>
</dbReference>
<feature type="transmembrane region" description="Helical" evidence="1">
    <location>
        <begin position="266"/>
        <end position="283"/>
    </location>
</feature>
<evidence type="ECO:0000256" key="1">
    <source>
        <dbReference type="SAM" id="Phobius"/>
    </source>
</evidence>